<sequence>ERLFECFQEFIDATSNAAVENAVCGVCARELNEREAGMRQVAVSKIPNQAQLVPVIQHPAHDLYNECLLEPTGIIHNLNGEQVVNICHDCFKHLSSASDGPPHLALANNMWIGCIPWELQVLTLPEHLLIALVHLRIYIVKLYPKDKDFRPDPTTLQRGMHRTSMGLPLCWKLEEYPEDDVPIEIADVICQTNDTGVVDEENGGFVPENEDIGVHPDLMKGIVKDDANMLHNPEAGTIEDADDPDVIPFEVSDLVDTNLTKMTSAELMMWGLLNLWNKGREGGYSVRHGRQPVRNLLPRRQPDAEGHSDASDGEDNLLADEDTLNYFERAFPGPFPYGCGGIEGARPKVIDFPTHIHWALQYHNRRFCKHNTFPFVCFGIKQKRQALAHASIQIQRQDFKHDLQIMADITADRLKLAAEKEAQGLPPSDPAVRLLRKHVQATTGCVVGTDHS</sequence>
<feature type="compositionally biased region" description="Basic and acidic residues" evidence="1">
    <location>
        <begin position="300"/>
        <end position="310"/>
    </location>
</feature>
<feature type="non-terminal residue" evidence="3">
    <location>
        <position position="1"/>
    </location>
</feature>
<gene>
    <name evidence="3" type="ORF">PHLCEN_2v5969</name>
</gene>
<dbReference type="InterPro" id="IPR046700">
    <property type="entry name" value="DUF6570"/>
</dbReference>
<feature type="region of interest" description="Disordered" evidence="1">
    <location>
        <begin position="290"/>
        <end position="316"/>
    </location>
</feature>
<evidence type="ECO:0000256" key="1">
    <source>
        <dbReference type="SAM" id="MobiDB-lite"/>
    </source>
</evidence>
<dbReference type="OrthoDB" id="2801422at2759"/>
<keyword evidence="4" id="KW-1185">Reference proteome</keyword>
<evidence type="ECO:0000313" key="3">
    <source>
        <dbReference type="EMBL" id="PSR82815.1"/>
    </source>
</evidence>
<reference evidence="3 4" key="1">
    <citation type="submission" date="2018-02" db="EMBL/GenBank/DDBJ databases">
        <title>Genome sequence of the basidiomycete white-rot fungus Phlebia centrifuga.</title>
        <authorList>
            <person name="Granchi Z."/>
            <person name="Peng M."/>
            <person name="de Vries R.P."/>
            <person name="Hilden K."/>
            <person name="Makela M.R."/>
            <person name="Grigoriev I."/>
            <person name="Riley R."/>
        </authorList>
    </citation>
    <scope>NUCLEOTIDE SEQUENCE [LARGE SCALE GENOMIC DNA]</scope>
    <source>
        <strain evidence="3 4">FBCC195</strain>
    </source>
</reference>
<proteinExistence type="predicted"/>
<dbReference type="Pfam" id="PF20209">
    <property type="entry name" value="DUF6570"/>
    <property type="match status" value="1"/>
</dbReference>
<dbReference type="STRING" id="98765.A0A2R6P0W1"/>
<dbReference type="Proteomes" id="UP000186601">
    <property type="component" value="Unassembled WGS sequence"/>
</dbReference>
<name>A0A2R6P0W1_9APHY</name>
<dbReference type="AlphaFoldDB" id="A0A2R6P0W1"/>
<evidence type="ECO:0000259" key="2">
    <source>
        <dbReference type="Pfam" id="PF20209"/>
    </source>
</evidence>
<protein>
    <recommendedName>
        <fullName evidence="2">DUF6570 domain-containing protein</fullName>
    </recommendedName>
</protein>
<dbReference type="EMBL" id="MLYV02000574">
    <property type="protein sequence ID" value="PSR82815.1"/>
    <property type="molecule type" value="Genomic_DNA"/>
</dbReference>
<feature type="domain" description="DUF6570" evidence="2">
    <location>
        <begin position="102"/>
        <end position="168"/>
    </location>
</feature>
<organism evidence="3 4">
    <name type="scientific">Hermanssonia centrifuga</name>
    <dbReference type="NCBI Taxonomy" id="98765"/>
    <lineage>
        <taxon>Eukaryota</taxon>
        <taxon>Fungi</taxon>
        <taxon>Dikarya</taxon>
        <taxon>Basidiomycota</taxon>
        <taxon>Agaricomycotina</taxon>
        <taxon>Agaricomycetes</taxon>
        <taxon>Polyporales</taxon>
        <taxon>Meruliaceae</taxon>
        <taxon>Hermanssonia</taxon>
    </lineage>
</organism>
<evidence type="ECO:0000313" key="4">
    <source>
        <dbReference type="Proteomes" id="UP000186601"/>
    </source>
</evidence>
<accession>A0A2R6P0W1</accession>
<comment type="caution">
    <text evidence="3">The sequence shown here is derived from an EMBL/GenBank/DDBJ whole genome shotgun (WGS) entry which is preliminary data.</text>
</comment>